<reference evidence="3 4" key="1">
    <citation type="submission" date="2015-09" db="EMBL/GenBank/DDBJ databases">
        <authorList>
            <consortium name="Pathogen Informatics"/>
        </authorList>
    </citation>
    <scope>NUCLEOTIDE SEQUENCE [LARGE SCALE GENOMIC DNA]</scope>
    <source>
        <strain evidence="3 4">2789STDY5834856</strain>
    </source>
</reference>
<organism evidence="3 4">
    <name type="scientific">Clostridium disporicum</name>
    <dbReference type="NCBI Taxonomy" id="84024"/>
    <lineage>
        <taxon>Bacteria</taxon>
        <taxon>Bacillati</taxon>
        <taxon>Bacillota</taxon>
        <taxon>Clostridia</taxon>
        <taxon>Eubacteriales</taxon>
        <taxon>Clostridiaceae</taxon>
        <taxon>Clostridium</taxon>
    </lineage>
</organism>
<proteinExistence type="predicted"/>
<keyword evidence="3" id="KW-0489">Methyltransferase</keyword>
<dbReference type="InterPro" id="IPR029063">
    <property type="entry name" value="SAM-dependent_MTases_sf"/>
</dbReference>
<dbReference type="Gene3D" id="3.40.50.150">
    <property type="entry name" value="Vaccinia Virus protein VP39"/>
    <property type="match status" value="1"/>
</dbReference>
<dbReference type="EMBL" id="CYZX01000017">
    <property type="protein sequence ID" value="CUO84280.1"/>
    <property type="molecule type" value="Genomic_DNA"/>
</dbReference>
<dbReference type="PANTHER" id="PTHR43861">
    <property type="entry name" value="TRANS-ACONITATE 2-METHYLTRANSFERASE-RELATED"/>
    <property type="match status" value="1"/>
</dbReference>
<evidence type="ECO:0000256" key="1">
    <source>
        <dbReference type="ARBA" id="ARBA00022679"/>
    </source>
</evidence>
<keyword evidence="1 3" id="KW-0808">Transferase</keyword>
<dbReference type="EC" id="2.1.1.64" evidence="3"/>
<dbReference type="Proteomes" id="UP000095594">
    <property type="component" value="Unassembled WGS sequence"/>
</dbReference>
<accession>A0A174IGU7</accession>
<gene>
    <name evidence="3" type="primary">ubiG</name>
    <name evidence="3" type="ORF">ERS852471_02439</name>
</gene>
<dbReference type="GO" id="GO:0032259">
    <property type="term" value="P:methylation"/>
    <property type="evidence" value="ECO:0007669"/>
    <property type="project" value="UniProtKB-KW"/>
</dbReference>
<dbReference type="Gene3D" id="2.20.25.110">
    <property type="entry name" value="S-adenosyl-L-methionine-dependent methyltransferases"/>
    <property type="match status" value="1"/>
</dbReference>
<sequence>MKAYEKLSKFYKKDWGNDSIRYIDLITNVINTLDLKITSILDVGCGTGILANELKKMNFEVSGMDISEDMINVAKETTTEIEFIVADMRNFDMKKKFDMITCAFDAINYITTDEDMENAMSSIYNNLNENGFFIFDVNTPYLYEDKHFGVINRVFDNIHFKQILEYDKTTQIATTLFDFGNNELENHILRAYSVEKMDEYLLKSGFEIVGRYKNFRMFPIEDRTYKVFYVAKKR</sequence>
<dbReference type="PANTHER" id="PTHR43861:SF6">
    <property type="entry name" value="METHYLTRANSFERASE TYPE 11"/>
    <property type="match status" value="1"/>
</dbReference>
<evidence type="ECO:0000259" key="2">
    <source>
        <dbReference type="Pfam" id="PF13649"/>
    </source>
</evidence>
<dbReference type="SUPFAM" id="SSF53335">
    <property type="entry name" value="S-adenosyl-L-methionine-dependent methyltransferases"/>
    <property type="match status" value="1"/>
</dbReference>
<dbReference type="InterPro" id="IPR041698">
    <property type="entry name" value="Methyltransf_25"/>
</dbReference>
<protein>
    <submittedName>
        <fullName evidence="3">Methyltransferase type 11</fullName>
        <ecNumber evidence="3">2.1.1.64</ecNumber>
    </submittedName>
</protein>
<dbReference type="AlphaFoldDB" id="A0A174IGU7"/>
<evidence type="ECO:0000313" key="4">
    <source>
        <dbReference type="Proteomes" id="UP000095594"/>
    </source>
</evidence>
<dbReference type="OrthoDB" id="9774345at2"/>
<dbReference type="CDD" id="cd02440">
    <property type="entry name" value="AdoMet_MTases"/>
    <property type="match status" value="1"/>
</dbReference>
<dbReference type="GO" id="GO:0061542">
    <property type="term" value="F:3-demethylubiquinol 3-O-methyltransferase activity"/>
    <property type="evidence" value="ECO:0007669"/>
    <property type="project" value="UniProtKB-EC"/>
</dbReference>
<dbReference type="RefSeq" id="WP_055266928.1">
    <property type="nucleotide sequence ID" value="NZ_CABIXQ010000017.1"/>
</dbReference>
<name>A0A174IGU7_9CLOT</name>
<evidence type="ECO:0000313" key="3">
    <source>
        <dbReference type="EMBL" id="CUO84280.1"/>
    </source>
</evidence>
<dbReference type="Pfam" id="PF13649">
    <property type="entry name" value="Methyltransf_25"/>
    <property type="match status" value="1"/>
</dbReference>
<feature type="domain" description="Methyltransferase" evidence="2">
    <location>
        <begin position="40"/>
        <end position="131"/>
    </location>
</feature>